<name>A0A8J4VNA7_9ROSI</name>
<feature type="region of interest" description="Disordered" evidence="1">
    <location>
        <begin position="357"/>
        <end position="425"/>
    </location>
</feature>
<feature type="region of interest" description="Disordered" evidence="1">
    <location>
        <begin position="438"/>
        <end position="484"/>
    </location>
</feature>
<evidence type="ECO:0000313" key="2">
    <source>
        <dbReference type="EMBL" id="KAF3963640.1"/>
    </source>
</evidence>
<feature type="compositionally biased region" description="Low complexity" evidence="1">
    <location>
        <begin position="209"/>
        <end position="221"/>
    </location>
</feature>
<evidence type="ECO:0000313" key="3">
    <source>
        <dbReference type="Proteomes" id="UP000737018"/>
    </source>
</evidence>
<dbReference type="AlphaFoldDB" id="A0A8J4VNA7"/>
<feature type="compositionally biased region" description="Polar residues" evidence="1">
    <location>
        <begin position="385"/>
        <end position="412"/>
    </location>
</feature>
<feature type="compositionally biased region" description="Low complexity" evidence="1">
    <location>
        <begin position="123"/>
        <end position="135"/>
    </location>
</feature>
<dbReference type="EMBL" id="JRKL02001505">
    <property type="protein sequence ID" value="KAF3963640.1"/>
    <property type="molecule type" value="Genomic_DNA"/>
</dbReference>
<feature type="compositionally biased region" description="Polar residues" evidence="1">
    <location>
        <begin position="438"/>
        <end position="481"/>
    </location>
</feature>
<evidence type="ECO:0000256" key="1">
    <source>
        <dbReference type="SAM" id="MobiDB-lite"/>
    </source>
</evidence>
<sequence>MAARRAMLFMEELGLRMAIFEGDPELVVKALVGDCPDRFSIAHIVKDYKSLIVLLMERSEPTLFPEWLRSTGSVTGGGSSSHHSASTASHSDGPLLAHHTRNRTSKSTGDFDTPRSAFLDRTSSSNSRRSSSNGSAKHAYSSFNRGHRDKDREKEKERSNFGDHWDRDCSDPLGSIFPNRLEKDSLRRSQSMVSRKQGEPLSRKVSVESKNGSNNNHNGNGVLSGGGIGSSIQKTVFEKDFPSLGTEEKQGVPDIGRVSSPGLTTAVHSLPVGSTALIGGEGWTSALAEVPAIIGSSSTGSLAVQQTVAPASGSGASSAMAGLNMAEALAQAPSRVRTTPQLSVNTQRLEELAIKQSRQLIPVTPPMPKTSVLNSTDKSKPKTAVRTTEVNAAAKSGQQQPSSLQNANQSLRSGHVKPDASKTSHGKFLVLKVPWENGVSTSPKDVASPTNTAPRTANSQPPVTPSAASTPLRSPNNLKNSSLERKVAAFNQKSGFKERRPSSSQVQSRNDFFNRLKKQTSTNTSTVLPDSGPVISSPTMEKSDEIIGEVVSAPASPHSTENGAEVTSNGDTCEVVQRFSVVGEDNISSSATICPDEEEAAFLRSLGWEENSGEDEGLTEEEINSFYQRIQIMKLNPSLCRGVQPMLSKLSESHLTSLGGASSELSPPESGSEA</sequence>
<feature type="compositionally biased region" description="Low complexity" evidence="1">
    <location>
        <begin position="80"/>
        <end position="91"/>
    </location>
</feature>
<organism evidence="2 3">
    <name type="scientific">Castanea mollissima</name>
    <name type="common">Chinese chestnut</name>
    <dbReference type="NCBI Taxonomy" id="60419"/>
    <lineage>
        <taxon>Eukaryota</taxon>
        <taxon>Viridiplantae</taxon>
        <taxon>Streptophyta</taxon>
        <taxon>Embryophyta</taxon>
        <taxon>Tracheophyta</taxon>
        <taxon>Spermatophyta</taxon>
        <taxon>Magnoliopsida</taxon>
        <taxon>eudicotyledons</taxon>
        <taxon>Gunneridae</taxon>
        <taxon>Pentapetalae</taxon>
        <taxon>rosids</taxon>
        <taxon>fabids</taxon>
        <taxon>Fagales</taxon>
        <taxon>Fagaceae</taxon>
        <taxon>Castanea</taxon>
    </lineage>
</organism>
<feature type="compositionally biased region" description="Basic and acidic residues" evidence="1">
    <location>
        <begin position="196"/>
        <end position="207"/>
    </location>
</feature>
<protein>
    <submittedName>
        <fullName evidence="2">Uncharacterized protein</fullName>
    </submittedName>
</protein>
<proteinExistence type="predicted"/>
<comment type="caution">
    <text evidence="2">The sequence shown here is derived from an EMBL/GenBank/DDBJ whole genome shotgun (WGS) entry which is preliminary data.</text>
</comment>
<feature type="region of interest" description="Disordered" evidence="1">
    <location>
        <begin position="653"/>
        <end position="674"/>
    </location>
</feature>
<dbReference type="OrthoDB" id="848545at2759"/>
<feature type="compositionally biased region" description="Basic and acidic residues" evidence="1">
    <location>
        <begin position="146"/>
        <end position="170"/>
    </location>
</feature>
<keyword evidence="3" id="KW-1185">Reference proteome</keyword>
<feature type="compositionally biased region" description="Low complexity" evidence="1">
    <location>
        <begin position="659"/>
        <end position="674"/>
    </location>
</feature>
<gene>
    <name evidence="2" type="ORF">CMV_011990</name>
</gene>
<dbReference type="PANTHER" id="PTHR34112:SF18">
    <property type="entry name" value="C-JUN-AMINO-TERMINAL KINASE-INTERACTING PROTEIN"/>
    <property type="match status" value="1"/>
</dbReference>
<dbReference type="PANTHER" id="PTHR34112">
    <property type="entry name" value="C-JUN-AMINO-TERMINAL KINASE-INTERACTING PROTEIN"/>
    <property type="match status" value="1"/>
</dbReference>
<dbReference type="Proteomes" id="UP000737018">
    <property type="component" value="Unassembled WGS sequence"/>
</dbReference>
<reference evidence="2" key="1">
    <citation type="submission" date="2020-03" db="EMBL/GenBank/DDBJ databases">
        <title>Castanea mollissima Vanexum genome sequencing.</title>
        <authorList>
            <person name="Staton M."/>
        </authorList>
    </citation>
    <scope>NUCLEOTIDE SEQUENCE</scope>
    <source>
        <tissue evidence="2">Leaf</tissue>
    </source>
</reference>
<feature type="region of interest" description="Disordered" evidence="1">
    <location>
        <begin position="74"/>
        <end position="225"/>
    </location>
</feature>
<accession>A0A8J4VNA7</accession>